<dbReference type="PROSITE" id="PS50066">
    <property type="entry name" value="MADS_BOX_2"/>
    <property type="match status" value="1"/>
</dbReference>
<keyword evidence="5" id="KW-0539">Nucleus</keyword>
<feature type="domain" description="K-box" evidence="9">
    <location>
        <begin position="135"/>
        <end position="230"/>
    </location>
</feature>
<dbReference type="InterPro" id="IPR002487">
    <property type="entry name" value="TF_Kbox"/>
</dbReference>
<keyword evidence="11" id="KW-1185">Reference proteome</keyword>
<accession>A0ABR2TRD6</accession>
<evidence type="ECO:0000259" key="8">
    <source>
        <dbReference type="PROSITE" id="PS50066"/>
    </source>
</evidence>
<dbReference type="EMBL" id="JBBPBN010000004">
    <property type="protein sequence ID" value="KAK9039829.1"/>
    <property type="molecule type" value="Genomic_DNA"/>
</dbReference>
<dbReference type="InterPro" id="IPR036879">
    <property type="entry name" value="TF_MADSbox_sf"/>
</dbReference>
<dbReference type="PANTHER" id="PTHR48019">
    <property type="entry name" value="SERUM RESPONSE FACTOR HOMOLOG"/>
    <property type="match status" value="1"/>
</dbReference>
<dbReference type="Pfam" id="PF01486">
    <property type="entry name" value="K-box"/>
    <property type="match status" value="1"/>
</dbReference>
<dbReference type="Proteomes" id="UP001396334">
    <property type="component" value="Unassembled WGS sequence"/>
</dbReference>
<evidence type="ECO:0000259" key="9">
    <source>
        <dbReference type="PROSITE" id="PS51297"/>
    </source>
</evidence>
<keyword evidence="4" id="KW-0804">Transcription</keyword>
<keyword evidence="2" id="KW-0805">Transcription regulation</keyword>
<evidence type="ECO:0000256" key="3">
    <source>
        <dbReference type="ARBA" id="ARBA00023125"/>
    </source>
</evidence>
<keyword evidence="7" id="KW-0472">Membrane</keyword>
<dbReference type="PROSITE" id="PS51297">
    <property type="entry name" value="K_BOX"/>
    <property type="match status" value="1"/>
</dbReference>
<evidence type="ECO:0000256" key="1">
    <source>
        <dbReference type="ARBA" id="ARBA00004123"/>
    </source>
</evidence>
<keyword evidence="3" id="KW-0238">DNA-binding</keyword>
<evidence type="ECO:0000256" key="2">
    <source>
        <dbReference type="ARBA" id="ARBA00023015"/>
    </source>
</evidence>
<feature type="coiled-coil region" evidence="6">
    <location>
        <begin position="114"/>
        <end position="218"/>
    </location>
</feature>
<dbReference type="Pfam" id="PF00319">
    <property type="entry name" value="SRF-TF"/>
    <property type="match status" value="1"/>
</dbReference>
<keyword evidence="7" id="KW-1133">Transmembrane helix</keyword>
<keyword evidence="6" id="KW-0175">Coiled coil</keyword>
<feature type="domain" description="MADS-box" evidence="8">
    <location>
        <begin position="54"/>
        <end position="108"/>
    </location>
</feature>
<evidence type="ECO:0000256" key="5">
    <source>
        <dbReference type="ARBA" id="ARBA00023242"/>
    </source>
</evidence>
<feature type="transmembrane region" description="Helical" evidence="7">
    <location>
        <begin position="20"/>
        <end position="44"/>
    </location>
</feature>
<evidence type="ECO:0000256" key="6">
    <source>
        <dbReference type="SAM" id="Coils"/>
    </source>
</evidence>
<dbReference type="InterPro" id="IPR002100">
    <property type="entry name" value="TF_MADSbox"/>
</dbReference>
<dbReference type="SUPFAM" id="SSF55455">
    <property type="entry name" value="SRF-like"/>
    <property type="match status" value="1"/>
</dbReference>
<dbReference type="SMART" id="SM00432">
    <property type="entry name" value="MADS"/>
    <property type="match status" value="1"/>
</dbReference>
<reference evidence="10 11" key="1">
    <citation type="journal article" date="2024" name="G3 (Bethesda)">
        <title>Genome assembly of Hibiscus sabdariffa L. provides insights into metabolisms of medicinal natural products.</title>
        <authorList>
            <person name="Kim T."/>
        </authorList>
    </citation>
    <scope>NUCLEOTIDE SEQUENCE [LARGE SCALE GENOMIC DNA]</scope>
    <source>
        <strain evidence="10">TK-2024</strain>
        <tissue evidence="10">Old leaves</tissue>
    </source>
</reference>
<protein>
    <submittedName>
        <fullName evidence="10">Uncharacterized protein</fullName>
    </submittedName>
</protein>
<comment type="subcellular location">
    <subcellularLocation>
        <location evidence="1">Nucleus</location>
    </subcellularLocation>
</comment>
<dbReference type="PRINTS" id="PR00404">
    <property type="entry name" value="MADSDOMAIN"/>
</dbReference>
<evidence type="ECO:0000256" key="4">
    <source>
        <dbReference type="ARBA" id="ARBA00023163"/>
    </source>
</evidence>
<evidence type="ECO:0000313" key="11">
    <source>
        <dbReference type="Proteomes" id="UP001396334"/>
    </source>
</evidence>
<dbReference type="CDD" id="cd00265">
    <property type="entry name" value="MADS_MEF2_like"/>
    <property type="match status" value="1"/>
</dbReference>
<dbReference type="Gene3D" id="3.40.1810.10">
    <property type="entry name" value="Transcription factor, MADS-box"/>
    <property type="match status" value="1"/>
</dbReference>
<evidence type="ECO:0000256" key="7">
    <source>
        <dbReference type="SAM" id="Phobius"/>
    </source>
</evidence>
<gene>
    <name evidence="10" type="ORF">V6N11_015015</name>
</gene>
<keyword evidence="7" id="KW-0812">Transmembrane</keyword>
<dbReference type="InterPro" id="IPR033896">
    <property type="entry name" value="MEF2-like_N"/>
</dbReference>
<sequence>MGFFFLSFDYIGKSVRVFLFFSIYIFLGSSEYLYILGLDIWVHLETRGTIELFRMKRIENATSRQVTFCKRRNGLLKKAHELYVLCDAEVAVIIFSHNGRLYEFSSSNNMQKTIERYRKCMNEAQTNMTDMERSVQQLRLEAESTAKKIEFLEASRRKLLGQSLGSCSMEELKEVESQLERSLRNIRARKGHLFQEQIEQLKAKERFMREENAKKEDVRCSRQSSEVETELFLGLGLPENRCS</sequence>
<evidence type="ECO:0000313" key="10">
    <source>
        <dbReference type="EMBL" id="KAK9039829.1"/>
    </source>
</evidence>
<name>A0ABR2TRD6_9ROSI</name>
<proteinExistence type="predicted"/>
<organism evidence="10 11">
    <name type="scientific">Hibiscus sabdariffa</name>
    <name type="common">roselle</name>
    <dbReference type="NCBI Taxonomy" id="183260"/>
    <lineage>
        <taxon>Eukaryota</taxon>
        <taxon>Viridiplantae</taxon>
        <taxon>Streptophyta</taxon>
        <taxon>Embryophyta</taxon>
        <taxon>Tracheophyta</taxon>
        <taxon>Spermatophyta</taxon>
        <taxon>Magnoliopsida</taxon>
        <taxon>eudicotyledons</taxon>
        <taxon>Gunneridae</taxon>
        <taxon>Pentapetalae</taxon>
        <taxon>rosids</taxon>
        <taxon>malvids</taxon>
        <taxon>Malvales</taxon>
        <taxon>Malvaceae</taxon>
        <taxon>Malvoideae</taxon>
        <taxon>Hibiscus</taxon>
    </lineage>
</organism>
<comment type="caution">
    <text evidence="10">The sequence shown here is derived from an EMBL/GenBank/DDBJ whole genome shotgun (WGS) entry which is preliminary data.</text>
</comment>
<dbReference type="InterPro" id="IPR050142">
    <property type="entry name" value="MADS-box/MEF2_TF"/>
</dbReference>